<feature type="transmembrane region" description="Helical" evidence="1">
    <location>
        <begin position="194"/>
        <end position="223"/>
    </location>
</feature>
<dbReference type="Pfam" id="PF13687">
    <property type="entry name" value="DUF4153"/>
    <property type="match status" value="1"/>
</dbReference>
<feature type="transmembrane region" description="Helical" evidence="1">
    <location>
        <begin position="123"/>
        <end position="143"/>
    </location>
</feature>
<keyword evidence="1" id="KW-0472">Membrane</keyword>
<proteinExistence type="predicted"/>
<protein>
    <recommendedName>
        <fullName evidence="4">DUF4173 domain-containing protein</fullName>
    </recommendedName>
</protein>
<feature type="transmembrane region" description="Helical" evidence="1">
    <location>
        <begin position="41"/>
        <end position="59"/>
    </location>
</feature>
<feature type="transmembrane region" description="Helical" evidence="1">
    <location>
        <begin position="417"/>
        <end position="435"/>
    </location>
</feature>
<evidence type="ECO:0000256" key="1">
    <source>
        <dbReference type="SAM" id="Phobius"/>
    </source>
</evidence>
<gene>
    <name evidence="2" type="ORF">SAMN02745725_01301</name>
</gene>
<keyword evidence="1" id="KW-1133">Transmembrane helix</keyword>
<organism evidence="2 3">
    <name type="scientific">Pseudobutyrivibrio xylanivorans DSM 14809</name>
    <dbReference type="NCBI Taxonomy" id="1123012"/>
    <lineage>
        <taxon>Bacteria</taxon>
        <taxon>Bacillati</taxon>
        <taxon>Bacillota</taxon>
        <taxon>Clostridia</taxon>
        <taxon>Lachnospirales</taxon>
        <taxon>Lachnospiraceae</taxon>
        <taxon>Pseudobutyrivibrio</taxon>
    </lineage>
</organism>
<sequence length="527" mass="59871">MAEIYTGPNYSESEIRDMVKEIKPAVQKVELEEQKGSAEVFRKYGIISLIFSIVYTFCLYRNHSGITYPIFMLITLVLLHLLRKKDGLSLIRSRSGNKVLGIFHVVSLMLLSIHKCMTTSGALLFLDAVAIFLLFFSFVLYLYIDTTGWDIACWFGGIIVSIFLPFAHFLNPFFDLGQWFKGRGGEINNEKKQVISAIVIGIIVAIPMLFIVISLLSSADIVFNRLLEKMVESIHLPDNFGDIVGIICTLLLAFLAAYLIPYVLDRGDVKIKARGEGKENPIIAITFSSIIGVVYLVFCLIQVVFLFTGSMKLPSGYTYAEYAHEGFYQLLAVCLINVVMVSVCTREFKKSKVLNWVMFFIGACTYIMIASAVVRMVMYIQVYNLTFLRLFVLWFLAVLCVWLAFLMVAVLNRSFPVFKACMIAITVAYICFVFANPDYQIAKYDLTVVENRAYEDKYAKIDEYGSVTDYILSSLSTDAAPALVNDENLLHKFDLHITSRDKYAKKNYEGFRKYNFSYARAQKLFGK</sequence>
<dbReference type="AlphaFoldDB" id="A0A1M6EQN3"/>
<evidence type="ECO:0000313" key="2">
    <source>
        <dbReference type="EMBL" id="SHI87812.1"/>
    </source>
</evidence>
<dbReference type="STRING" id="185007.SAMN02910350_01343"/>
<keyword evidence="3" id="KW-1185">Reference proteome</keyword>
<name>A0A1M6EQN3_PSEXY</name>
<evidence type="ECO:0000313" key="3">
    <source>
        <dbReference type="Proteomes" id="UP000184185"/>
    </source>
</evidence>
<dbReference type="InterPro" id="IPR025291">
    <property type="entry name" value="DUF4153"/>
</dbReference>
<feature type="transmembrane region" description="Helical" evidence="1">
    <location>
        <begin position="66"/>
        <end position="83"/>
    </location>
</feature>
<feature type="transmembrane region" description="Helical" evidence="1">
    <location>
        <begin position="327"/>
        <end position="344"/>
    </location>
</feature>
<dbReference type="EMBL" id="FQYQ01000006">
    <property type="protein sequence ID" value="SHI87812.1"/>
    <property type="molecule type" value="Genomic_DNA"/>
</dbReference>
<reference evidence="2 3" key="1">
    <citation type="submission" date="2016-11" db="EMBL/GenBank/DDBJ databases">
        <authorList>
            <person name="Jaros S."/>
            <person name="Januszkiewicz K."/>
            <person name="Wedrychowicz H."/>
        </authorList>
    </citation>
    <scope>NUCLEOTIDE SEQUENCE [LARGE SCALE GENOMIC DNA]</scope>
    <source>
        <strain evidence="2 3">DSM 14809</strain>
    </source>
</reference>
<dbReference type="Proteomes" id="UP000184185">
    <property type="component" value="Unassembled WGS sequence"/>
</dbReference>
<feature type="transmembrane region" description="Helical" evidence="1">
    <location>
        <begin position="386"/>
        <end position="410"/>
    </location>
</feature>
<evidence type="ECO:0008006" key="4">
    <source>
        <dbReference type="Google" id="ProtNLM"/>
    </source>
</evidence>
<keyword evidence="1" id="KW-0812">Transmembrane</keyword>
<dbReference type="OrthoDB" id="9767931at2"/>
<feature type="transmembrane region" description="Helical" evidence="1">
    <location>
        <begin position="356"/>
        <end position="380"/>
    </location>
</feature>
<feature type="transmembrane region" description="Helical" evidence="1">
    <location>
        <begin position="149"/>
        <end position="174"/>
    </location>
</feature>
<accession>A0A1M6EQN3</accession>
<dbReference type="RefSeq" id="WP_072914607.1">
    <property type="nucleotide sequence ID" value="NZ_FQYQ01000006.1"/>
</dbReference>
<feature type="transmembrane region" description="Helical" evidence="1">
    <location>
        <begin position="243"/>
        <end position="264"/>
    </location>
</feature>
<feature type="transmembrane region" description="Helical" evidence="1">
    <location>
        <begin position="285"/>
        <end position="307"/>
    </location>
</feature>